<dbReference type="Proteomes" id="UP000600449">
    <property type="component" value="Unassembled WGS sequence"/>
</dbReference>
<dbReference type="EMBL" id="BMMF01000005">
    <property type="protein sequence ID" value="GGK32453.1"/>
    <property type="molecule type" value="Genomic_DNA"/>
</dbReference>
<proteinExistence type="predicted"/>
<comment type="caution">
    <text evidence="1">The sequence shown here is derived from an EMBL/GenBank/DDBJ whole genome shotgun (WGS) entry which is preliminary data.</text>
</comment>
<organism evidence="1 2">
    <name type="scientific">Salinarimonas ramus</name>
    <dbReference type="NCBI Taxonomy" id="690164"/>
    <lineage>
        <taxon>Bacteria</taxon>
        <taxon>Pseudomonadati</taxon>
        <taxon>Pseudomonadota</taxon>
        <taxon>Alphaproteobacteria</taxon>
        <taxon>Hyphomicrobiales</taxon>
        <taxon>Salinarimonadaceae</taxon>
        <taxon>Salinarimonas</taxon>
    </lineage>
</organism>
<sequence length="72" mass="7999">MTADIYASLANDNQDIDLHIARLKQALAREGATQATFDPVRLAQNNRSGRKTMQSYFRKRGVTVVFADKAGD</sequence>
<protein>
    <submittedName>
        <fullName evidence="1">Uncharacterized protein</fullName>
    </submittedName>
</protein>
<evidence type="ECO:0000313" key="2">
    <source>
        <dbReference type="Proteomes" id="UP000600449"/>
    </source>
</evidence>
<evidence type="ECO:0000313" key="1">
    <source>
        <dbReference type="EMBL" id="GGK32453.1"/>
    </source>
</evidence>
<reference evidence="1 2" key="1">
    <citation type="journal article" date="2014" name="Int. J. Syst. Evol. Microbiol.">
        <title>Complete genome sequence of Corynebacterium casei LMG S-19264T (=DSM 44701T), isolated from a smear-ripened cheese.</title>
        <authorList>
            <consortium name="US DOE Joint Genome Institute (JGI-PGF)"/>
            <person name="Walter F."/>
            <person name="Albersmeier A."/>
            <person name="Kalinowski J."/>
            <person name="Ruckert C."/>
        </authorList>
    </citation>
    <scope>NUCLEOTIDE SEQUENCE [LARGE SCALE GENOMIC DNA]</scope>
    <source>
        <strain evidence="1 2">CGMCC 1.9161</strain>
    </source>
</reference>
<name>A0A917V3T4_9HYPH</name>
<dbReference type="AlphaFoldDB" id="A0A917V3T4"/>
<keyword evidence="2" id="KW-1185">Reference proteome</keyword>
<gene>
    <name evidence="1" type="ORF">GCM10011322_18960</name>
</gene>
<accession>A0A917V3T4</accession>